<feature type="region of interest" description="Disordered" evidence="5">
    <location>
        <begin position="1"/>
        <end position="38"/>
    </location>
</feature>
<keyword evidence="8" id="KW-1185">Reference proteome</keyword>
<dbReference type="Pfam" id="PF01544">
    <property type="entry name" value="CorA"/>
    <property type="match status" value="1"/>
</dbReference>
<name>A0A4Y7SUQ0_COPMI</name>
<dbReference type="OrthoDB" id="3231000at2759"/>
<dbReference type="Proteomes" id="UP000298030">
    <property type="component" value="Unassembled WGS sequence"/>
</dbReference>
<accession>A0A4Y7SUQ0</accession>
<reference evidence="7 8" key="1">
    <citation type="journal article" date="2019" name="Nat. Ecol. Evol.">
        <title>Megaphylogeny resolves global patterns of mushroom evolution.</title>
        <authorList>
            <person name="Varga T."/>
            <person name="Krizsan K."/>
            <person name="Foldi C."/>
            <person name="Dima B."/>
            <person name="Sanchez-Garcia M."/>
            <person name="Sanchez-Ramirez S."/>
            <person name="Szollosi G.J."/>
            <person name="Szarkandi J.G."/>
            <person name="Papp V."/>
            <person name="Albert L."/>
            <person name="Andreopoulos W."/>
            <person name="Angelini C."/>
            <person name="Antonin V."/>
            <person name="Barry K.W."/>
            <person name="Bougher N.L."/>
            <person name="Buchanan P."/>
            <person name="Buyck B."/>
            <person name="Bense V."/>
            <person name="Catcheside P."/>
            <person name="Chovatia M."/>
            <person name="Cooper J."/>
            <person name="Damon W."/>
            <person name="Desjardin D."/>
            <person name="Finy P."/>
            <person name="Geml J."/>
            <person name="Haridas S."/>
            <person name="Hughes K."/>
            <person name="Justo A."/>
            <person name="Karasinski D."/>
            <person name="Kautmanova I."/>
            <person name="Kiss B."/>
            <person name="Kocsube S."/>
            <person name="Kotiranta H."/>
            <person name="LaButti K.M."/>
            <person name="Lechner B.E."/>
            <person name="Liimatainen K."/>
            <person name="Lipzen A."/>
            <person name="Lukacs Z."/>
            <person name="Mihaltcheva S."/>
            <person name="Morgado L.N."/>
            <person name="Niskanen T."/>
            <person name="Noordeloos M.E."/>
            <person name="Ohm R.A."/>
            <person name="Ortiz-Santana B."/>
            <person name="Ovrebo C."/>
            <person name="Racz N."/>
            <person name="Riley R."/>
            <person name="Savchenko A."/>
            <person name="Shiryaev A."/>
            <person name="Soop K."/>
            <person name="Spirin V."/>
            <person name="Szebenyi C."/>
            <person name="Tomsovsky M."/>
            <person name="Tulloss R.E."/>
            <person name="Uehling J."/>
            <person name="Grigoriev I.V."/>
            <person name="Vagvolgyi C."/>
            <person name="Papp T."/>
            <person name="Martin F.M."/>
            <person name="Miettinen O."/>
            <person name="Hibbett D.S."/>
            <person name="Nagy L.G."/>
        </authorList>
    </citation>
    <scope>NUCLEOTIDE SEQUENCE [LARGE SCALE GENOMIC DNA]</scope>
    <source>
        <strain evidence="7 8">FP101781</strain>
    </source>
</reference>
<evidence type="ECO:0008006" key="9">
    <source>
        <dbReference type="Google" id="ProtNLM"/>
    </source>
</evidence>
<comment type="subcellular location">
    <subcellularLocation>
        <location evidence="1">Cell membrane</location>
        <topology evidence="1">Multi-pass membrane protein</topology>
    </subcellularLocation>
</comment>
<dbReference type="GO" id="GO:0050897">
    <property type="term" value="F:cobalt ion binding"/>
    <property type="evidence" value="ECO:0007669"/>
    <property type="project" value="TreeGrafter"/>
</dbReference>
<dbReference type="InterPro" id="IPR002523">
    <property type="entry name" value="MgTranspt_CorA/ZnTranspt_ZntB"/>
</dbReference>
<feature type="transmembrane region" description="Helical" evidence="6">
    <location>
        <begin position="506"/>
        <end position="525"/>
    </location>
</feature>
<dbReference type="GO" id="GO:0015087">
    <property type="term" value="F:cobalt ion transmembrane transporter activity"/>
    <property type="evidence" value="ECO:0007669"/>
    <property type="project" value="TreeGrafter"/>
</dbReference>
<evidence type="ECO:0000256" key="4">
    <source>
        <dbReference type="ARBA" id="ARBA00023136"/>
    </source>
</evidence>
<evidence type="ECO:0000256" key="1">
    <source>
        <dbReference type="ARBA" id="ARBA00004651"/>
    </source>
</evidence>
<dbReference type="EMBL" id="QPFP01000056">
    <property type="protein sequence ID" value="TEB25451.1"/>
    <property type="molecule type" value="Genomic_DNA"/>
</dbReference>
<feature type="region of interest" description="Disordered" evidence="5">
    <location>
        <begin position="562"/>
        <end position="604"/>
    </location>
</feature>
<evidence type="ECO:0000256" key="6">
    <source>
        <dbReference type="SAM" id="Phobius"/>
    </source>
</evidence>
<sequence length="604" mass="68184">MASDGTALASSAPKCDERDDQIRPPSHRHAAPSAPWPWVDIADGVDSKQLASKAPPIPPPCAHDDSCNDCWSGYPQSLFPNWTEGQVRKSGIYNAIHDYRKNERCRIHWVNVDGDGRFSEAGTHDADDAQDTWKFVSKTNVDSARVHALFIESISGPVLQMLGAKYNIEPFFWSSSLNWIPSRFQSNVKAGEGDHLTLTLVFLRSLPPVDALRLSSRSPYSFNTTDTLTNVNDAPVSNLAHQMIDTQAPLDLVSGSGSRQLALDLLSVHLVRKSSGSVIISYHPNLALPTTTAPFLHERIRFAGQSVYWQDIFQRSTDPTFVLLMYIWHAMYAWDQAMEHLYSHICFLETRVIKTSQMHLTEELHVIRAHHLHYSSLLEDFRKTIEFIRDTENPAVSSLNEEDRKWTTEIMSRETSNLLAEVERLEKGRRMQDRRLKNVMNLVFSSVNIMDSKRMHKMTEAAVRDSAAMKQIAYLTMVFLPASFIATVFGMNVVEINPESVGKLQNYVGVALSLTIATAWVIMAFQSEHFIGKRMPFWKRLGWPYYFVKWRLWGKKSGADADDDVAPGITVDEPQDMMEDEGDEKSPSIKGDEASVTVATHPVN</sequence>
<dbReference type="GO" id="GO:0005886">
    <property type="term" value="C:plasma membrane"/>
    <property type="evidence" value="ECO:0007669"/>
    <property type="project" value="UniProtKB-SubCell"/>
</dbReference>
<proteinExistence type="predicted"/>
<evidence type="ECO:0000256" key="2">
    <source>
        <dbReference type="ARBA" id="ARBA00022692"/>
    </source>
</evidence>
<dbReference type="GO" id="GO:0000287">
    <property type="term" value="F:magnesium ion binding"/>
    <property type="evidence" value="ECO:0007669"/>
    <property type="project" value="TreeGrafter"/>
</dbReference>
<protein>
    <recommendedName>
        <fullName evidence="9">Cora-domain-containing protein</fullName>
    </recommendedName>
</protein>
<feature type="compositionally biased region" description="Basic and acidic residues" evidence="5">
    <location>
        <begin position="584"/>
        <end position="593"/>
    </location>
</feature>
<comment type="caution">
    <text evidence="7">The sequence shown here is derived from an EMBL/GenBank/DDBJ whole genome shotgun (WGS) entry which is preliminary data.</text>
</comment>
<evidence type="ECO:0000313" key="8">
    <source>
        <dbReference type="Proteomes" id="UP000298030"/>
    </source>
</evidence>
<keyword evidence="3 6" id="KW-1133">Transmembrane helix</keyword>
<evidence type="ECO:0000256" key="3">
    <source>
        <dbReference type="ARBA" id="ARBA00022989"/>
    </source>
</evidence>
<dbReference type="SUPFAM" id="SSF144083">
    <property type="entry name" value="Magnesium transport protein CorA, transmembrane region"/>
    <property type="match status" value="1"/>
</dbReference>
<dbReference type="GO" id="GO:0015095">
    <property type="term" value="F:magnesium ion transmembrane transporter activity"/>
    <property type="evidence" value="ECO:0007669"/>
    <property type="project" value="TreeGrafter"/>
</dbReference>
<dbReference type="PANTHER" id="PTHR46494">
    <property type="entry name" value="CORA FAMILY METAL ION TRANSPORTER (EUROFUNG)"/>
    <property type="match status" value="1"/>
</dbReference>
<dbReference type="STRING" id="71717.A0A4Y7SUQ0"/>
<keyword evidence="2 6" id="KW-0812">Transmembrane</keyword>
<evidence type="ECO:0000256" key="5">
    <source>
        <dbReference type="SAM" id="MobiDB-lite"/>
    </source>
</evidence>
<dbReference type="Gene3D" id="1.20.58.340">
    <property type="entry name" value="Magnesium transport protein CorA, transmembrane region"/>
    <property type="match status" value="1"/>
</dbReference>
<gene>
    <name evidence="7" type="ORF">FA13DRAFT_1756549</name>
</gene>
<dbReference type="AlphaFoldDB" id="A0A4Y7SUQ0"/>
<dbReference type="InterPro" id="IPR045863">
    <property type="entry name" value="CorA_TM1_TM2"/>
</dbReference>
<keyword evidence="4 6" id="KW-0472">Membrane</keyword>
<evidence type="ECO:0000313" key="7">
    <source>
        <dbReference type="EMBL" id="TEB25451.1"/>
    </source>
</evidence>
<feature type="transmembrane region" description="Helical" evidence="6">
    <location>
        <begin position="472"/>
        <end position="494"/>
    </location>
</feature>
<feature type="compositionally biased region" description="Acidic residues" evidence="5">
    <location>
        <begin position="573"/>
        <end position="583"/>
    </location>
</feature>
<organism evidence="7 8">
    <name type="scientific">Coprinellus micaceus</name>
    <name type="common">Glistening ink-cap mushroom</name>
    <name type="synonym">Coprinus micaceus</name>
    <dbReference type="NCBI Taxonomy" id="71717"/>
    <lineage>
        <taxon>Eukaryota</taxon>
        <taxon>Fungi</taxon>
        <taxon>Dikarya</taxon>
        <taxon>Basidiomycota</taxon>
        <taxon>Agaricomycotina</taxon>
        <taxon>Agaricomycetes</taxon>
        <taxon>Agaricomycetidae</taxon>
        <taxon>Agaricales</taxon>
        <taxon>Agaricineae</taxon>
        <taxon>Psathyrellaceae</taxon>
        <taxon>Coprinellus</taxon>
    </lineage>
</organism>
<dbReference type="PANTHER" id="PTHR46494:SF1">
    <property type="entry name" value="CORA FAMILY METAL ION TRANSPORTER (EUROFUNG)"/>
    <property type="match status" value="1"/>
</dbReference>